<evidence type="ECO:0000313" key="2">
    <source>
        <dbReference type="Proteomes" id="UP000229378"/>
    </source>
</evidence>
<name>A0A2G4U017_YERBE</name>
<dbReference type="RefSeq" id="WP_099460610.1">
    <property type="nucleotide sequence ID" value="NZ_PEHN01000018.1"/>
</dbReference>
<evidence type="ECO:0000313" key="1">
    <source>
        <dbReference type="EMBL" id="PHZ26599.1"/>
    </source>
</evidence>
<dbReference type="EMBL" id="PEHN01000018">
    <property type="protein sequence ID" value="PHZ26599.1"/>
    <property type="molecule type" value="Genomic_DNA"/>
</dbReference>
<gene>
    <name evidence="1" type="ORF">CS533_15690</name>
</gene>
<sequence>MARTKGAVRKATDNRFTKEYISSFWEYEELPSWIGDCICGALGQAGKDTRLSPIRFFRALQTLDEIDTLIVGSYLNKKKEFFGDKPLSKRTIEYYTKILRTASQAISHHRMNPNNNKFGGCRGSRLEQQAITPSEITMQQSVSSSVKASDDEMHKLHILSIKWSAPDLLEVYTKTHGSLTYSMQEPASINPLIGVVFTEEEKEHIRSLALTGKTKEIKAYIDKLKQEYLQESIAA</sequence>
<organism evidence="1 2">
    <name type="scientific">Yersinia bercovieri</name>
    <dbReference type="NCBI Taxonomy" id="634"/>
    <lineage>
        <taxon>Bacteria</taxon>
        <taxon>Pseudomonadati</taxon>
        <taxon>Pseudomonadota</taxon>
        <taxon>Gammaproteobacteria</taxon>
        <taxon>Enterobacterales</taxon>
        <taxon>Yersiniaceae</taxon>
        <taxon>Yersinia</taxon>
    </lineage>
</organism>
<reference evidence="1 2" key="1">
    <citation type="submission" date="2017-10" db="EMBL/GenBank/DDBJ databases">
        <authorList>
            <person name="Banno H."/>
            <person name="Chua N.-H."/>
        </authorList>
    </citation>
    <scope>NUCLEOTIDE SEQUENCE [LARGE SCALE GENOMIC DNA]</scope>
    <source>
        <strain evidence="1 2">SCPM-O-B-7607</strain>
    </source>
</reference>
<protein>
    <submittedName>
        <fullName evidence="1">Uncharacterized protein</fullName>
    </submittedName>
</protein>
<dbReference type="AlphaFoldDB" id="A0A2G4U017"/>
<proteinExistence type="predicted"/>
<accession>A0A2G4U017</accession>
<comment type="caution">
    <text evidence="1">The sequence shown here is derived from an EMBL/GenBank/DDBJ whole genome shotgun (WGS) entry which is preliminary data.</text>
</comment>
<dbReference type="Proteomes" id="UP000229378">
    <property type="component" value="Unassembled WGS sequence"/>
</dbReference>